<dbReference type="KEGG" id="tasa:A1Q1_03725"/>
<sequence>MSLPHPSGTELAHTATDEVPGMQIPAPPERPNDHLSSTGSTAPVRRNPRRSPSPRKSDLSGPANPLGLRGHRGWQYLDEQGVPLTAEAVQRLSETPIPTLKRKPSRSVSPSVAPSSPKRARSVSSAAPLSPVSATPTQHSQPSRVLVPSSSLASSIDFTQDDEDTVQQTPEPAKRRRRRDDSHLIFFQKIPVTTAGKDYLCRLCGLEYKAGERNLRSHLTGHRDRPPCSKLSAAKVLFPNVALPAPYLKNSAAANDSAQTTLPAAYQPSSDFKPEIFAKLLTLAVVESRRAILPSPQTIRRRITDLHSELEGAARTSFRASGSMCSLQTDVWTAAGGKLSFTGANLSWIDQDWVLHTDFAFFIPLVKRHTGVNLAEPLGAWLKEQERLHDVVSITTDGASNNVTMLEHLVNSHTTRFRKEKDHILCACHAIGRVVHAFMEALGCSVPPLRLDKAVKAPQLLVNGTPLPGDDTSFAFALIQDSLVENTCDESQTLSCEEFALEDCSDDDSGTDREETDSETSSDEECSGTAPSVSSSSHGRSAHMARRFCRVTNRSAHLSAEFEKKSGGRSLKQVSGIRWGNDIEVWESVLSLHSSISGMLLDHATHYGKHDIELDTNDFINLRVLIDVLGPLRDFTRQMEGNRPTGAFVLNMWLQLLAHLHEMRRKYAKSTEIEQAVDVARHKAEYHLRRAAQCRPIIIATALNPRCRLSYFNKNQQLGIDALDVKRLLIAACEEAEARDCSSDEIRPQALASEVLKVQEDAFYCDDVTEDEGSFPVIEGEIDRYNRRIGASPRSREVQHDPLEWWRLNQHAFPTLAKVARHHLSVLAAQAVTERLFSASGAVCEAKRMGRLHPRTISTQVGVDQLLRNGHKCKGDWGTAQSIVSKSKLKAQTARHIERPDRVANKDI</sequence>
<dbReference type="Pfam" id="PF05699">
    <property type="entry name" value="Dimer_Tnp_hAT"/>
    <property type="match status" value="1"/>
</dbReference>
<feature type="region of interest" description="Disordered" evidence="6">
    <location>
        <begin position="503"/>
        <end position="541"/>
    </location>
</feature>
<protein>
    <recommendedName>
        <fullName evidence="7">HAT C-terminal dimerisation domain-containing protein</fullName>
    </recommendedName>
</protein>
<dbReference type="SUPFAM" id="SSF53098">
    <property type="entry name" value="Ribonuclease H-like"/>
    <property type="match status" value="1"/>
</dbReference>
<evidence type="ECO:0000256" key="1">
    <source>
        <dbReference type="ARBA" id="ARBA00004123"/>
    </source>
</evidence>
<dbReference type="VEuPathDB" id="FungiDB:A1Q1_03725"/>
<feature type="compositionally biased region" description="Low complexity" evidence="6">
    <location>
        <begin position="527"/>
        <end position="537"/>
    </location>
</feature>
<dbReference type="InterPro" id="IPR008906">
    <property type="entry name" value="HATC_C_dom"/>
</dbReference>
<keyword evidence="5" id="KW-0539">Nucleus</keyword>
<evidence type="ECO:0000256" key="5">
    <source>
        <dbReference type="ARBA" id="ARBA00023242"/>
    </source>
</evidence>
<feature type="region of interest" description="Disordered" evidence="6">
    <location>
        <begin position="95"/>
        <end position="180"/>
    </location>
</feature>
<evidence type="ECO:0000256" key="6">
    <source>
        <dbReference type="SAM" id="MobiDB-lite"/>
    </source>
</evidence>
<keyword evidence="3" id="KW-0863">Zinc-finger</keyword>
<dbReference type="GO" id="GO:0046983">
    <property type="term" value="F:protein dimerization activity"/>
    <property type="evidence" value="ECO:0007669"/>
    <property type="project" value="InterPro"/>
</dbReference>
<organism evidence="8 9">
    <name type="scientific">Trichosporon asahii var. asahii (strain ATCC 90039 / CBS 2479 / JCM 2466 / KCTC 7840 / NBRC 103889/ NCYC 2677 / UAMH 7654)</name>
    <name type="common">Yeast</name>
    <dbReference type="NCBI Taxonomy" id="1186058"/>
    <lineage>
        <taxon>Eukaryota</taxon>
        <taxon>Fungi</taxon>
        <taxon>Dikarya</taxon>
        <taxon>Basidiomycota</taxon>
        <taxon>Agaricomycotina</taxon>
        <taxon>Tremellomycetes</taxon>
        <taxon>Trichosporonales</taxon>
        <taxon>Trichosporonaceae</taxon>
        <taxon>Trichosporon</taxon>
    </lineage>
</organism>
<dbReference type="GeneID" id="25987238"/>
<evidence type="ECO:0000256" key="2">
    <source>
        <dbReference type="ARBA" id="ARBA00022723"/>
    </source>
</evidence>
<comment type="subcellular location">
    <subcellularLocation>
        <location evidence="1">Nucleus</location>
    </subcellularLocation>
</comment>
<comment type="caution">
    <text evidence="8">The sequence shown here is derived from an EMBL/GenBank/DDBJ whole genome shotgun (WGS) entry which is preliminary data.</text>
</comment>
<dbReference type="RefSeq" id="XP_014178950.1">
    <property type="nucleotide sequence ID" value="XM_014323475.1"/>
</dbReference>
<keyword evidence="4" id="KW-0862">Zinc</keyword>
<dbReference type="AlphaFoldDB" id="J4U9V8"/>
<feature type="compositionally biased region" description="Acidic residues" evidence="6">
    <location>
        <begin position="503"/>
        <end position="526"/>
    </location>
</feature>
<proteinExistence type="predicted"/>
<name>J4U9V8_TRIAS</name>
<feature type="region of interest" description="Disordered" evidence="6">
    <location>
        <begin position="1"/>
        <end position="72"/>
    </location>
</feature>
<evidence type="ECO:0000256" key="4">
    <source>
        <dbReference type="ARBA" id="ARBA00022833"/>
    </source>
</evidence>
<dbReference type="HOGENOM" id="CLU_006435_0_0_1"/>
<keyword evidence="2" id="KW-0479">Metal-binding</keyword>
<reference evidence="8 9" key="1">
    <citation type="journal article" date="2012" name="Eukaryot. Cell">
        <title>Draft genome sequence of CBS 2479, the standard type strain of Trichosporon asahii.</title>
        <authorList>
            <person name="Yang R.Y."/>
            <person name="Li H.T."/>
            <person name="Zhu H."/>
            <person name="Zhou G.P."/>
            <person name="Wang M."/>
            <person name="Wang L."/>
        </authorList>
    </citation>
    <scope>NUCLEOTIDE SEQUENCE [LARGE SCALE GENOMIC DNA]</scope>
    <source>
        <strain evidence="9">ATCC 90039 / CBS 2479 / JCM 2466 / KCTC 7840 / NCYC 2677 / UAMH 7654</strain>
    </source>
</reference>
<dbReference type="InterPro" id="IPR012337">
    <property type="entry name" value="RNaseH-like_sf"/>
</dbReference>
<feature type="compositionally biased region" description="Polar residues" evidence="6">
    <location>
        <begin position="135"/>
        <end position="158"/>
    </location>
</feature>
<accession>J4U9V8</accession>
<dbReference type="InterPro" id="IPR052035">
    <property type="entry name" value="ZnF_BED_domain_contain"/>
</dbReference>
<evidence type="ECO:0000313" key="8">
    <source>
        <dbReference type="EMBL" id="EJT47470.1"/>
    </source>
</evidence>
<evidence type="ECO:0000313" key="9">
    <source>
        <dbReference type="Proteomes" id="UP000002748"/>
    </source>
</evidence>
<dbReference type="PANTHER" id="PTHR46481">
    <property type="entry name" value="ZINC FINGER BED DOMAIN-CONTAINING PROTEIN 4"/>
    <property type="match status" value="1"/>
</dbReference>
<evidence type="ECO:0000259" key="7">
    <source>
        <dbReference type="Pfam" id="PF05699"/>
    </source>
</evidence>
<dbReference type="EMBL" id="ALBS01000240">
    <property type="protein sequence ID" value="EJT47470.1"/>
    <property type="molecule type" value="Genomic_DNA"/>
</dbReference>
<gene>
    <name evidence="8" type="ORF">A1Q1_03725</name>
</gene>
<dbReference type="Proteomes" id="UP000002748">
    <property type="component" value="Unassembled WGS sequence"/>
</dbReference>
<evidence type="ECO:0000256" key="3">
    <source>
        <dbReference type="ARBA" id="ARBA00022771"/>
    </source>
</evidence>
<dbReference type="GO" id="GO:0008270">
    <property type="term" value="F:zinc ion binding"/>
    <property type="evidence" value="ECO:0007669"/>
    <property type="project" value="UniProtKB-KW"/>
</dbReference>
<feature type="compositionally biased region" description="Low complexity" evidence="6">
    <location>
        <begin position="106"/>
        <end position="134"/>
    </location>
</feature>
<dbReference type="GO" id="GO:0005634">
    <property type="term" value="C:nucleus"/>
    <property type="evidence" value="ECO:0007669"/>
    <property type="project" value="UniProtKB-SubCell"/>
</dbReference>
<dbReference type="PANTHER" id="PTHR46481:SF10">
    <property type="entry name" value="ZINC FINGER BED DOMAIN-CONTAINING PROTEIN 39"/>
    <property type="match status" value="1"/>
</dbReference>
<dbReference type="OrthoDB" id="3259198at2759"/>
<feature type="domain" description="HAT C-terminal dimerisation" evidence="7">
    <location>
        <begin position="798"/>
        <end position="850"/>
    </location>
</feature>